<evidence type="ECO:0000313" key="3">
    <source>
        <dbReference type="Proteomes" id="UP001595956"/>
    </source>
</evidence>
<proteinExistence type="predicted"/>
<dbReference type="RefSeq" id="WP_345182297.1">
    <property type="nucleotide sequence ID" value="NZ_BAABFQ010000010.1"/>
</dbReference>
<dbReference type="InterPro" id="IPR011044">
    <property type="entry name" value="Quino_amine_DH_bsu"/>
</dbReference>
<keyword evidence="1" id="KW-0472">Membrane</keyword>
<feature type="transmembrane region" description="Helical" evidence="1">
    <location>
        <begin position="183"/>
        <end position="201"/>
    </location>
</feature>
<dbReference type="Gene3D" id="1.20.140.160">
    <property type="match status" value="1"/>
</dbReference>
<evidence type="ECO:0000256" key="1">
    <source>
        <dbReference type="SAM" id="Phobius"/>
    </source>
</evidence>
<dbReference type="EMBL" id="JBHSMD010000011">
    <property type="protein sequence ID" value="MFC5495757.1"/>
    <property type="molecule type" value="Genomic_DNA"/>
</dbReference>
<name>A0ABW0N9F8_9ACTN</name>
<dbReference type="Proteomes" id="UP001595956">
    <property type="component" value="Unassembled WGS sequence"/>
</dbReference>
<protein>
    <recommendedName>
        <fullName evidence="4">Sigma-70 family RNA polymerase sigma factor</fullName>
    </recommendedName>
</protein>
<reference evidence="3" key="1">
    <citation type="journal article" date="2019" name="Int. J. Syst. Evol. Microbiol.">
        <title>The Global Catalogue of Microorganisms (GCM) 10K type strain sequencing project: providing services to taxonomists for standard genome sequencing and annotation.</title>
        <authorList>
            <consortium name="The Broad Institute Genomics Platform"/>
            <consortium name="The Broad Institute Genome Sequencing Center for Infectious Disease"/>
            <person name="Wu L."/>
            <person name="Ma J."/>
        </authorList>
    </citation>
    <scope>NUCLEOTIDE SEQUENCE [LARGE SCALE GENOMIC DNA]</scope>
    <source>
        <strain evidence="3">KACC 13778</strain>
    </source>
</reference>
<keyword evidence="1" id="KW-1133">Transmembrane helix</keyword>
<comment type="caution">
    <text evidence="2">The sequence shown here is derived from an EMBL/GenBank/DDBJ whole genome shotgun (WGS) entry which is preliminary data.</text>
</comment>
<evidence type="ECO:0008006" key="4">
    <source>
        <dbReference type="Google" id="ProtNLM"/>
    </source>
</evidence>
<accession>A0ABW0N9F8</accession>
<sequence length="508" mass="55218">MRNDADFAGYLAARWPALVRSLVLIGCPRAEAEELVVGALARCYPSYEKVREHEDIDVHVYGTVLDAWHRRLKHGDVPVEEPAQEPAEEPAEEETDEVLLRREIEAELAALPAAQREQQVLRHVAELTEDQVADVLDRALGPERSRFSEVDHRIARETIEVSPPPYDVVVARARAARRRRSRIVVGSSVAGVLVVAGLTWFSTRPEAEPPPPEAKVVESKNPIDQPWYGAGQLHLANVAVEVPQVVDLVEVGGGVIYAGTDRVLVRLGPNGELSRLGTKGLGSSIVASDERGWAAWVGGPNDNPELVVHDVATGDDVARVTVPPGSRVVALDQNRVYYVDEGQTYGWDPLTGRVELLASQVLLDVESATRAYAVGSRVDMVQPFFNVHFVRPGVSAEFAPGGNLLVARPPGQEEGPFAPLLYDARSGERLPTGIGGDELALDAAFGPDGTIDYLVIRAEDYGVGPDLEGNDQPLVVLRTCTVETDRQEMECSDVLPLARADEEPMLAH</sequence>
<evidence type="ECO:0000313" key="2">
    <source>
        <dbReference type="EMBL" id="MFC5495757.1"/>
    </source>
</evidence>
<keyword evidence="1" id="KW-0812">Transmembrane</keyword>
<keyword evidence="3" id="KW-1185">Reference proteome</keyword>
<dbReference type="SUPFAM" id="SSF50969">
    <property type="entry name" value="YVTN repeat-like/Quinoprotein amine dehydrogenase"/>
    <property type="match status" value="1"/>
</dbReference>
<organism evidence="2 3">
    <name type="scientific">Nocardioides caricicola</name>
    <dbReference type="NCBI Taxonomy" id="634770"/>
    <lineage>
        <taxon>Bacteria</taxon>
        <taxon>Bacillati</taxon>
        <taxon>Actinomycetota</taxon>
        <taxon>Actinomycetes</taxon>
        <taxon>Propionibacteriales</taxon>
        <taxon>Nocardioidaceae</taxon>
        <taxon>Nocardioides</taxon>
    </lineage>
</organism>
<gene>
    <name evidence="2" type="ORF">ACFPKY_21810</name>
</gene>